<dbReference type="InterPro" id="IPR041492">
    <property type="entry name" value="HAD_2"/>
</dbReference>
<evidence type="ECO:0000313" key="6">
    <source>
        <dbReference type="Proteomes" id="UP001062901"/>
    </source>
</evidence>
<dbReference type="InterPro" id="IPR023214">
    <property type="entry name" value="HAD_sf"/>
</dbReference>
<dbReference type="InterPro" id="IPR023198">
    <property type="entry name" value="PGP-like_dom2"/>
</dbReference>
<protein>
    <recommendedName>
        <fullName evidence="4">phosphoglycolate phosphatase</fullName>
        <ecNumber evidence="4">3.1.3.18</ecNumber>
    </recommendedName>
</protein>
<dbReference type="EC" id="3.1.3.18" evidence="4"/>
<evidence type="ECO:0000256" key="2">
    <source>
        <dbReference type="ARBA" id="ARBA00004818"/>
    </source>
</evidence>
<dbReference type="RefSeq" id="WP_018979088.1">
    <property type="nucleotide sequence ID" value="NZ_BAQD01000040.1"/>
</dbReference>
<accession>A0ABQ0P376</accession>
<name>A0ABQ0P376_9PROT</name>
<reference evidence="5" key="1">
    <citation type="submission" date="2013-04" db="EMBL/GenBank/DDBJ databases">
        <title>The genome sequencing project of 58 acetic acid bacteria.</title>
        <authorList>
            <person name="Okamoto-Kainuma A."/>
            <person name="Ishikawa M."/>
            <person name="Umino S."/>
            <person name="Koizumi Y."/>
            <person name="Shiwa Y."/>
            <person name="Yoshikawa H."/>
            <person name="Matsutani M."/>
            <person name="Matsushita K."/>
        </authorList>
    </citation>
    <scope>NUCLEOTIDE SEQUENCE</scope>
    <source>
        <strain evidence="5">DSM 15669</strain>
    </source>
</reference>
<dbReference type="EMBL" id="BAQD01000040">
    <property type="protein sequence ID" value="GBQ07611.1"/>
    <property type="molecule type" value="Genomic_DNA"/>
</dbReference>
<dbReference type="Gene3D" id="1.10.150.240">
    <property type="entry name" value="Putative phosphatase, domain 2"/>
    <property type="match status" value="1"/>
</dbReference>
<dbReference type="SFLD" id="SFLDG01129">
    <property type="entry name" value="C1.5:_HAD__Beta-PGM__Phosphata"/>
    <property type="match status" value="1"/>
</dbReference>
<gene>
    <name evidence="5" type="ORF">AA15669_1455</name>
</gene>
<comment type="similarity">
    <text evidence="3">Belongs to the HAD-like hydrolase superfamily. CbbY/CbbZ/Gph/YieH family.</text>
</comment>
<dbReference type="SUPFAM" id="SSF56784">
    <property type="entry name" value="HAD-like"/>
    <property type="match status" value="1"/>
</dbReference>
<keyword evidence="6" id="KW-1185">Reference proteome</keyword>
<evidence type="ECO:0000313" key="5">
    <source>
        <dbReference type="EMBL" id="GBQ07611.1"/>
    </source>
</evidence>
<dbReference type="Proteomes" id="UP001062901">
    <property type="component" value="Unassembled WGS sequence"/>
</dbReference>
<sequence>MPRFPVLLLDYDGTLAETRPAILRSLSEAFADQGLTPPSPETLGRQLGRGGTLKEFYQAMVSGSTAEEGLAFAAAYRKHYIQADLEETHLYDGVHEVLDALVKRGHQLVVLSNKHAPTLGPSLERFDLKKYLTAFMGAEDDKPRKPQKEVLTERVRPLFPNVPISDFLMVGDTTADLGFSRNTGIASCWASYGHSTEEAIASILTPDYRIDRLSELLDVLS</sequence>
<proteinExistence type="inferred from homology"/>
<organism evidence="5 6">
    <name type="scientific">Saccharibacter floricola DSM 15669</name>
    <dbReference type="NCBI Taxonomy" id="1123227"/>
    <lineage>
        <taxon>Bacteria</taxon>
        <taxon>Pseudomonadati</taxon>
        <taxon>Pseudomonadota</taxon>
        <taxon>Alphaproteobacteria</taxon>
        <taxon>Acetobacterales</taxon>
        <taxon>Acetobacteraceae</taxon>
        <taxon>Saccharibacter</taxon>
    </lineage>
</organism>
<evidence type="ECO:0000256" key="4">
    <source>
        <dbReference type="ARBA" id="ARBA00013078"/>
    </source>
</evidence>
<evidence type="ECO:0000256" key="3">
    <source>
        <dbReference type="ARBA" id="ARBA00006171"/>
    </source>
</evidence>
<dbReference type="PANTHER" id="PTHR43434:SF1">
    <property type="entry name" value="PHOSPHOGLYCOLATE PHOSPHATASE"/>
    <property type="match status" value="1"/>
</dbReference>
<comment type="catalytic activity">
    <reaction evidence="1">
        <text>2-phosphoglycolate + H2O = glycolate + phosphate</text>
        <dbReference type="Rhea" id="RHEA:14369"/>
        <dbReference type="ChEBI" id="CHEBI:15377"/>
        <dbReference type="ChEBI" id="CHEBI:29805"/>
        <dbReference type="ChEBI" id="CHEBI:43474"/>
        <dbReference type="ChEBI" id="CHEBI:58033"/>
        <dbReference type="EC" id="3.1.3.18"/>
    </reaction>
</comment>
<dbReference type="Gene3D" id="3.40.50.1000">
    <property type="entry name" value="HAD superfamily/HAD-like"/>
    <property type="match status" value="1"/>
</dbReference>
<comment type="pathway">
    <text evidence="2">Organic acid metabolism; glycolate biosynthesis; glycolate from 2-phosphoglycolate: step 1/1.</text>
</comment>
<dbReference type="Pfam" id="PF13419">
    <property type="entry name" value="HAD_2"/>
    <property type="match status" value="1"/>
</dbReference>
<dbReference type="SFLD" id="SFLDS00003">
    <property type="entry name" value="Haloacid_Dehalogenase"/>
    <property type="match status" value="1"/>
</dbReference>
<dbReference type="InterPro" id="IPR050155">
    <property type="entry name" value="HAD-like_hydrolase_sf"/>
</dbReference>
<dbReference type="PANTHER" id="PTHR43434">
    <property type="entry name" value="PHOSPHOGLYCOLATE PHOSPHATASE"/>
    <property type="match status" value="1"/>
</dbReference>
<comment type="caution">
    <text evidence="5">The sequence shown here is derived from an EMBL/GenBank/DDBJ whole genome shotgun (WGS) entry which is preliminary data.</text>
</comment>
<evidence type="ECO:0000256" key="1">
    <source>
        <dbReference type="ARBA" id="ARBA00000830"/>
    </source>
</evidence>
<dbReference type="InterPro" id="IPR036412">
    <property type="entry name" value="HAD-like_sf"/>
</dbReference>